<dbReference type="EMBL" id="JALLBG020000052">
    <property type="protein sequence ID" value="KAL3769724.1"/>
    <property type="molecule type" value="Genomic_DNA"/>
</dbReference>
<name>A0ABD3N260_9STRA</name>
<sequence length="4236" mass="456251">MLAVLLHLTFMIPLVIGGSICENLPKTFADLFMSALDELEIRVAVEVGKAFDEIGLGPVGDSMSVHTVYDFKAGLFEELFGTKAERTAWINGTTESAIDVYKKLNANIANVVGNASLDVTCVSETDKFILDLTVRGSQSIGALEELKLTLLPVQSFPSLSLNVSMVDVEYELKLPLSLYNGINKLFLLGETQASLVVNITGEISEALPILSNENVTFSGAFDLGASLSYSSIQGLVSSGRFSTNLVAEVSGNYVGIRGQDDNIFDSNPPTVKFDFDVCGFKADLLKSLKSFDVGDELGHILDRQVAPIMNRTMFAGDKAVVDEVKSFVLGEAKTKANQIKARIADLIEGYSCSRRLDVMDIGYNGPQRLMQREQTFGSLVDQILDFDGVQSVTAGFDLARMEVGVDVSIRVTQIFATSYFQSALNRVFDKLAPVQAVFGVKGKVAAVDNLLKALEATAAFWLSISAGAKVNASVTDVFNSVSSGIAPPVTVFLRINELGASVYARVSDLNMELFPKIIYVTDASMELSFGVGLRDPYEFILDSATSQNGIGFNNLVTGLLRFAPFGSLEASFPFNISAGSIHQKLQVLFDDNDLFDEEVVSVTVNFNACQFLPVFQQMLSKLGSVGISPDNILGPNAVHGIVLESLDSLIPGIGGFLTGVLEAKNELYHLCAEIEATGEDPPTIMDVVSMIFEDISSTSGSSAKDFLPFSRRRRDLQATSHKYEHHRALRASHLLHNRYIRPRPLANQRRLAIDGEALSDIMDAISVSGGYDGVELFVKLELDVSKIFDDSIDELVRKPFELLNDVDFIKNLFPSTTMNAGTPLLDSSVSISSGAHVSVRVGLDITSELVHNILFSNETLSSSYILNNTFIQFEDISSKFALSASVSGSLNLAGVAALGLENGSVDLALGLGMDKVSEKIYFSNITSVLASLRDAVSWLKIGVLDVSLPIKFDIGDAGVGLGNVLNSIPNLPLLLYISDDDLFSPKLPLVGVDLDLRHLSSGGNPIEGLFKKLTNALNGIASNGPSFSAGPLGDVDSILNKFDLDFSFAAPLLTELTEYIDLFKADILSMNQEQAQLISFRPRSFAKFPALLQLGSKKSSVTYCPKLKGLLWDKLVEKFPYPTFNGVRIPGLSIGQTFRQKFSERGLFPVEDYLPHISIAYGKSWSFYENSAIDFTLDELLAPGYHLDLSSKLLNALKATPSLSSTFSRFSGVSVFANMPVDPITNEIFNVKNYLPEIQLSLDIVPSTQFASPNFGLADLKEYLSPRFPSVRALADKVKSALVKKVGEKLNGLFSTTVNLPGFDPILIGGSASFPQNLSWPNGSTNVFTPQMSSDKVQGFLFDLDIGVSDSGSLSLVVSLSLNFVGVNPTQTLADVASGISSELQSLSSNFEGLPSSLQSSFDDAVAHVSDIADSDRIELKVDSNVAVVIALSLPSFDFRATVEALDASLKATIANDFSMQLKGRTLSIDPSILLYLGAKNTLLPINLTTNTFSHISEFDFAGSFKADIEVGLEGIPVELHISASSDDITTASSNRLRDWDIDLLLIRSSVIGLLKKLGDIRYPRIIQESTPYFPRLDLSCVSKSGIAYLGGDAKNATVLSTLEPSDPPRLSILSAEKYPISGFLDAVAEGCSSNSLGLSGGYNSTSEELAINISVELSASRDVQAALTSLASVLRGSLLLDASFFNGLLSKVELGGYLMIDLTFGAKISQSLVSNGGDYASVDVFLRVNKFITTASLRASSLTLDFPLSLPAGGLSSVETRTLGLALVDGSFNMNVNLNLTNPVNVTDLFGGGALANFAYGGGLDAVFPVKFEVDSDLLPQFEPGFTLKMIGSDIVSKPRIDTEYKLDICPIANTLKAAVTGLTGDIVEIMSNATKSISPTDVYIDHDRLTKPLMEYVNMTLSNFSDIFSGELDIVNCASDRRILQESNSSLANIITVAFNNLNNLLESIGITINATVRPYFNSTEFAVGVKTDLSVDFKMNAFELIGLVGSFCDKIADEERSSSLGLGNSSMSGYDIDVNLESLAKNTFLSASFDASFRLEVTVKNPMENSVGSMVSLGISTWGARASIIVDPFALAITSSDYSIGVRESLLAVTIDLRSVGEYSTAISEILEVSKEPLIPKITIPVLAEVIFDVNVSDVSISPILSVSSKNAIDGISMDSMDFDAELDTFIDSFDLDILVGNLTTLLTEIAKYGPNLTVGNAPSALKGMFDVVNDAKEFSNALQQFTSIVDDVRALIPSEIRSVVRRASFHSKYGCLKPSTAFNGYAFNLLNDGTFSEDDFNSCHFIPQLQVALNYTSNSAKAVSSFADLVVLAKDSTLYSRLQSLWGNETDFTGDFLLKRFGSLSAQRFMRFIGKYFEAKAASSGRRRLAGQRKAESVKRGSIIQKVRNVMSPRATRRTLEVDSSSVPFITFAVNAFLNLTLDFNFGAGNKKILFGLHFNFDSGDEAESSIQNMLHSFMQDTIANKGGTGLGGFNFAETASALAKDSVNSLAIGVRVGVDVRFGLDLNNIFNQTASSRLPTPFLKLYAFDVKGDIGIDEWSASLKLGGFEVAITEAKVLVSLEAGITSGTPLLLKSGQDFLSAISPTNAFGIGLNASLDVSMPIFVLSQDLGFGAKILYKDDNILDNITQQPRFDSDVLVSVEMIRGAAIELRNSTSFFKGYAPLQQKLPLLQKSVNNLIAGQDRTLADLFDLTDFANNLVGTPQPNASNVDYILMTQLASKMRAAFEGLVTPNAKPTLPDDKQFNVIRPHGAICETSDRAIAIDFALDGSSSLNLTICALLEFELDGRYDATGLVSAVEDNLDIDISGSFQLKGSLMFGTKLSVFKSGGVISVGIYFDPICTELFVLSDLDVKVLFGMVEVNGQGKINFVGQATIAYCPGCDGEYHQANFQPVNNTSFYFNRRYGYGIDSLIALSTEVPGVQIDTGLALSITDDDVFDSTPLVIKPPDIQALRDLIKFSPENALVMLRLIDALLAEALRNKAFEANIPLMDISLKDILQVAKVFSNNLFEYFVKVEDWDKRAIKSIKIESTENVTAINRAETFELYVLYDDLQTNPIADNAALLRNQAQKHGNSLCAITFPTYDLEWINSVVTGIKPVDNSACDVVICKTHECQTITNKINETMEYHNCTRNCDLVIGVNTKGKFALFTVSYPDANHTNPNNITLIGLFDKLAKSPAGPDSFFGIPINSPAYPTIVPRFSTLRDLADRMGQVLSRITSIATTVSIEYSEGAVGKPGSLLFGIGFDLGLQTPSISLSPSVQLGDLASVKVQNASIAPLGSMSVSNEFGIIFSPDEASSLKLAGVLGSESPCSKTAFNATIYFEKNNTKGNETISIIEECDIDDNLISLIKAFAGNANLKRDVTVTSIGTSGAFALVFDPLYSYVEISVAKAAEPYLTRFGIANGDFGKKPSFQFASGLLEIIAGIEVKGGAKITANVANVLEVNAEIDTTFFGQVKFSAGKQGKLIPFDDWLAKLIALKDTMLKDHDPGFATAVLIFDGNIAGEVSANALGVSTRVTGSFTEPYNHNLFENATGPNFELDVNLPNFGDLRNLSFGDVINLLQQAMELLVGPEEADTVESCSGGLLGKDIFTTKIPVVGVSACDFAGVLQIVVSAVDTLVNECSGCTETSTSSDPTFQALEIKLENLLQDGLGGTPAVNISTSSDSTRSNLELDIILGWTINEALSLGIDLEEILTGVDSSGEIATFLRGLVTFDGSALADIDGSISFTLGVGLEYSRLRTTKLVPYIKGNSGLVLGFSIETDVEFACTIGPFGADVDGKVVVDNLGELLSISIGLNKNLNYYLSSNTTIARNGFVTVPTIAGLVDQFSAAIAGRVDGKLEISLKVPPPSSARARIQFGISDINLLLDPMKRKKAFAIIYEVEAKLHIPSFIDILLMDPEAIVSAVDGLFSEVEKYSFGRNGVISKFSAPVVKTSLADGLNAGKSSNPIAKTRNAVVGAMRGVINSYEPNGDNGSLTVADLFALELGKVLGKIDVLSIGSDIETTYYEADAIGIITNYTKFDREKNIKSLMWTIPLGQSYNVTLPQLDFELGNDQFPLQIKVDGGNPVLSISWSFKLAFGFDETSGFFLYTFPDEKESELFIKADLLVPLGNVNSKLLYFLDFALADVNIGFGAGVFVDIDKQHALRLKMPEDPKLVTYGRVSREDFKKIINKKDLFLICAAIAGGLTADSANVGISLPPGDVGDVAEKFIPKLVIGGIDAIVKKEITVGPTS</sequence>
<feature type="non-terminal residue" evidence="2">
    <location>
        <position position="4236"/>
    </location>
</feature>
<evidence type="ECO:0000313" key="3">
    <source>
        <dbReference type="Proteomes" id="UP001530293"/>
    </source>
</evidence>
<feature type="signal peptide" evidence="1">
    <location>
        <begin position="1"/>
        <end position="17"/>
    </location>
</feature>
<reference evidence="2 3" key="1">
    <citation type="submission" date="2024-10" db="EMBL/GenBank/DDBJ databases">
        <title>Updated reference genomes for cyclostephanoid diatoms.</title>
        <authorList>
            <person name="Roberts W.R."/>
            <person name="Alverson A.J."/>
        </authorList>
    </citation>
    <scope>NUCLEOTIDE SEQUENCE [LARGE SCALE GENOMIC DNA]</scope>
    <source>
        <strain evidence="2 3">AJA232-27</strain>
    </source>
</reference>
<feature type="chain" id="PRO_5044867029" evidence="1">
    <location>
        <begin position="18"/>
        <end position="4236"/>
    </location>
</feature>
<evidence type="ECO:0000256" key="1">
    <source>
        <dbReference type="SAM" id="SignalP"/>
    </source>
</evidence>
<keyword evidence="1" id="KW-0732">Signal</keyword>
<organism evidence="2 3">
    <name type="scientific">Discostella pseudostelligera</name>
    <dbReference type="NCBI Taxonomy" id="259834"/>
    <lineage>
        <taxon>Eukaryota</taxon>
        <taxon>Sar</taxon>
        <taxon>Stramenopiles</taxon>
        <taxon>Ochrophyta</taxon>
        <taxon>Bacillariophyta</taxon>
        <taxon>Coscinodiscophyceae</taxon>
        <taxon>Thalassiosirophycidae</taxon>
        <taxon>Stephanodiscales</taxon>
        <taxon>Stephanodiscaceae</taxon>
        <taxon>Discostella</taxon>
    </lineage>
</organism>
<comment type="caution">
    <text evidence="2">The sequence shown here is derived from an EMBL/GenBank/DDBJ whole genome shotgun (WGS) entry which is preliminary data.</text>
</comment>
<keyword evidence="3" id="KW-1185">Reference proteome</keyword>
<accession>A0ABD3N260</accession>
<protein>
    <submittedName>
        <fullName evidence="2">Uncharacterized protein</fullName>
    </submittedName>
</protein>
<gene>
    <name evidence="2" type="ORF">ACHAWU_005772</name>
</gene>
<proteinExistence type="predicted"/>
<dbReference type="Proteomes" id="UP001530293">
    <property type="component" value="Unassembled WGS sequence"/>
</dbReference>
<evidence type="ECO:0000313" key="2">
    <source>
        <dbReference type="EMBL" id="KAL3769724.1"/>
    </source>
</evidence>